<evidence type="ECO:0000259" key="1">
    <source>
        <dbReference type="Pfam" id="PF13460"/>
    </source>
</evidence>
<organism evidence="2 3">
    <name type="scientific">Vibrio aestuarianus</name>
    <dbReference type="NCBI Taxonomy" id="28171"/>
    <lineage>
        <taxon>Bacteria</taxon>
        <taxon>Pseudomonadati</taxon>
        <taxon>Pseudomonadota</taxon>
        <taxon>Gammaproteobacteria</taxon>
        <taxon>Vibrionales</taxon>
        <taxon>Vibrionaceae</taxon>
        <taxon>Vibrio</taxon>
    </lineage>
</organism>
<accession>A0A7X6N876</accession>
<dbReference type="InterPro" id="IPR036291">
    <property type="entry name" value="NAD(P)-bd_dom_sf"/>
</dbReference>
<evidence type="ECO:0000313" key="3">
    <source>
        <dbReference type="Proteomes" id="UP001140973"/>
    </source>
</evidence>
<comment type="caution">
    <text evidence="2">The sequence shown here is derived from an EMBL/GenBank/DDBJ whole genome shotgun (WGS) entry which is preliminary data.</text>
</comment>
<dbReference type="Pfam" id="PF13460">
    <property type="entry name" value="NAD_binding_10"/>
    <property type="match status" value="1"/>
</dbReference>
<dbReference type="PANTHER" id="PTHR48079:SF6">
    <property type="entry name" value="NAD(P)-BINDING DOMAIN-CONTAINING PROTEIN-RELATED"/>
    <property type="match status" value="1"/>
</dbReference>
<dbReference type="GeneID" id="79917651"/>
<dbReference type="RefSeq" id="WP_053309959.1">
    <property type="nucleotide sequence ID" value="NZ_JAAKZJ010000006.1"/>
</dbReference>
<evidence type="ECO:0000313" key="2">
    <source>
        <dbReference type="EMBL" id="MDE1356813.1"/>
    </source>
</evidence>
<dbReference type="Gene3D" id="3.40.50.720">
    <property type="entry name" value="NAD(P)-binding Rossmann-like Domain"/>
    <property type="match status" value="1"/>
</dbReference>
<gene>
    <name evidence="2" type="ORF">L9W73_05760</name>
</gene>
<dbReference type="GO" id="GO:0004029">
    <property type="term" value="F:aldehyde dehydrogenase (NAD+) activity"/>
    <property type="evidence" value="ECO:0007669"/>
    <property type="project" value="TreeGrafter"/>
</dbReference>
<dbReference type="Proteomes" id="UP001140973">
    <property type="component" value="Unassembled WGS sequence"/>
</dbReference>
<dbReference type="SUPFAM" id="SSF51735">
    <property type="entry name" value="NAD(P)-binding Rossmann-fold domains"/>
    <property type="match status" value="1"/>
</dbReference>
<name>A0A7X6N876_9VIBR</name>
<dbReference type="AlphaFoldDB" id="A0A7X6N876"/>
<feature type="domain" description="NAD(P)-binding" evidence="1">
    <location>
        <begin position="8"/>
        <end position="171"/>
    </location>
</feature>
<dbReference type="PANTHER" id="PTHR48079">
    <property type="entry name" value="PROTEIN YEEZ"/>
    <property type="match status" value="1"/>
</dbReference>
<dbReference type="InterPro" id="IPR016040">
    <property type="entry name" value="NAD(P)-bd_dom"/>
</dbReference>
<sequence length="277" mass="30622">MSTITIIGTGWLGLPLAQTLSTKAHNVYASRTTLSGVDELTDKRLHAFRCDLTQRDHSLSQHLIQQHSDIVIGCFPPGLRKGKGQDYPMQWQYLVEQAKLANVKKIIMVSSTSVYPNVAKEMLEQDASLLLAQQNEAFSDGARIMLQAEQYVIDSDLNYVIVRCSGLIGPNRHPSRFAARLPQVSRLAPANMLHLEDAVGVVTFAAEKLSNQIVNATTPQTVSKAEFYQAALNAAQLNSPLPPIVDIADKRIMSNKIEQLGYQFHYGNTLEALAIHE</sequence>
<dbReference type="InterPro" id="IPR051783">
    <property type="entry name" value="NAD(P)-dependent_oxidoreduct"/>
</dbReference>
<dbReference type="EMBL" id="JAKNAP010000013">
    <property type="protein sequence ID" value="MDE1356813.1"/>
    <property type="molecule type" value="Genomic_DNA"/>
</dbReference>
<proteinExistence type="predicted"/>
<dbReference type="GO" id="GO:0005737">
    <property type="term" value="C:cytoplasm"/>
    <property type="evidence" value="ECO:0007669"/>
    <property type="project" value="TreeGrafter"/>
</dbReference>
<protein>
    <submittedName>
        <fullName evidence="2">NAD(P)H-binding protein</fullName>
    </submittedName>
</protein>
<reference evidence="2" key="1">
    <citation type="submission" date="2022-02" db="EMBL/GenBank/DDBJ databases">
        <title>Emergence and expansion in Europe of a Vibrio aestuarianus clonal complex pathogenic for oysters.</title>
        <authorList>
            <person name="Mesnil A."/>
            <person name="Travers M.-A."/>
        </authorList>
    </citation>
    <scope>NUCLEOTIDE SEQUENCE</scope>
    <source>
        <strain evidence="2">151-ITT-15-cp-1</strain>
    </source>
</reference>